<evidence type="ECO:0000313" key="2">
    <source>
        <dbReference type="Proteomes" id="UP000593574"/>
    </source>
</evidence>
<dbReference type="PANTHER" id="PTHR31973:SF187">
    <property type="entry name" value="MUTATOR TRANSPOSASE MUDRA PROTEIN"/>
    <property type="match status" value="1"/>
</dbReference>
<dbReference type="PANTHER" id="PTHR31973">
    <property type="entry name" value="POLYPROTEIN, PUTATIVE-RELATED"/>
    <property type="match status" value="1"/>
</dbReference>
<proteinExistence type="predicted"/>
<dbReference type="EMBL" id="JABEZV010000012">
    <property type="protein sequence ID" value="MBA0726031.1"/>
    <property type="molecule type" value="Genomic_DNA"/>
</dbReference>
<accession>A0A7J9APN2</accession>
<dbReference type="Proteomes" id="UP000593574">
    <property type="component" value="Unassembled WGS sequence"/>
</dbReference>
<comment type="caution">
    <text evidence="1">The sequence shown here is derived from an EMBL/GenBank/DDBJ whole genome shotgun (WGS) entry which is preliminary data.</text>
</comment>
<dbReference type="AlphaFoldDB" id="A0A7J9APN2"/>
<protein>
    <recommendedName>
        <fullName evidence="3">Zinc finger PMZ-type domain-containing protein</fullName>
    </recommendedName>
</protein>
<sequence>MAIATLLDADETRFFKACFSYNAECNSVDNNLAEAFNASIIRARSTPIISMLNDTRARLDKSIKESTKWNVHINGDYGYKIMCGRITNIVDLERMTCSYRLWDLSVILCAHVVCAIYNKEEDPEKYLAICYTKEMYMRTYEYALQPINGLDL</sequence>
<gene>
    <name evidence="1" type="ORF">Golax_001883</name>
</gene>
<evidence type="ECO:0008006" key="3">
    <source>
        <dbReference type="Google" id="ProtNLM"/>
    </source>
</evidence>
<reference evidence="1 2" key="1">
    <citation type="journal article" date="2019" name="Genome Biol. Evol.">
        <title>Insights into the evolution of the New World diploid cottons (Gossypium, subgenus Houzingenia) based on genome sequencing.</title>
        <authorList>
            <person name="Grover C.E."/>
            <person name="Arick M.A. 2nd"/>
            <person name="Thrash A."/>
            <person name="Conover J.L."/>
            <person name="Sanders W.S."/>
            <person name="Peterson D.G."/>
            <person name="Frelichowski J.E."/>
            <person name="Scheffler J.A."/>
            <person name="Scheffler B.E."/>
            <person name="Wendel J.F."/>
        </authorList>
    </citation>
    <scope>NUCLEOTIDE SEQUENCE [LARGE SCALE GENOMIC DNA]</scope>
    <source>
        <strain evidence="1">4</strain>
        <tissue evidence="1">Leaf</tissue>
    </source>
</reference>
<evidence type="ECO:0000313" key="1">
    <source>
        <dbReference type="EMBL" id="MBA0726031.1"/>
    </source>
</evidence>
<organism evidence="1 2">
    <name type="scientific">Gossypium laxum</name>
    <dbReference type="NCBI Taxonomy" id="34288"/>
    <lineage>
        <taxon>Eukaryota</taxon>
        <taxon>Viridiplantae</taxon>
        <taxon>Streptophyta</taxon>
        <taxon>Embryophyta</taxon>
        <taxon>Tracheophyta</taxon>
        <taxon>Spermatophyta</taxon>
        <taxon>Magnoliopsida</taxon>
        <taxon>eudicotyledons</taxon>
        <taxon>Gunneridae</taxon>
        <taxon>Pentapetalae</taxon>
        <taxon>rosids</taxon>
        <taxon>malvids</taxon>
        <taxon>Malvales</taxon>
        <taxon>Malvaceae</taxon>
        <taxon>Malvoideae</taxon>
        <taxon>Gossypium</taxon>
    </lineage>
</organism>
<name>A0A7J9APN2_9ROSI</name>
<keyword evidence="2" id="KW-1185">Reference proteome</keyword>